<dbReference type="SUPFAM" id="SSF57701">
    <property type="entry name" value="Zn2/Cys6 DNA-binding domain"/>
    <property type="match status" value="1"/>
</dbReference>
<keyword evidence="5" id="KW-0804">Transcription</keyword>
<dbReference type="InterPro" id="IPR052073">
    <property type="entry name" value="Amide_Lactam_Regulators"/>
</dbReference>
<accession>A0A232LST2</accession>
<dbReference type="SMART" id="SM00066">
    <property type="entry name" value="GAL4"/>
    <property type="match status" value="1"/>
</dbReference>
<keyword evidence="6" id="KW-0539">Nucleus</keyword>
<evidence type="ECO:0000256" key="4">
    <source>
        <dbReference type="ARBA" id="ARBA00023125"/>
    </source>
</evidence>
<dbReference type="CDD" id="cd12148">
    <property type="entry name" value="fungal_TF_MHR"/>
    <property type="match status" value="1"/>
</dbReference>
<dbReference type="SMART" id="SM00906">
    <property type="entry name" value="Fungal_trans"/>
    <property type="match status" value="1"/>
</dbReference>
<name>A0A232LST2_9EURO</name>
<reference evidence="9 10" key="1">
    <citation type="journal article" date="2015" name="Environ. Microbiol.">
        <title>Metagenome sequence of Elaphomyces granulatus from sporocarp tissue reveals Ascomycota ectomycorrhizal fingerprints of genome expansion and a Proteobacteria-rich microbiome.</title>
        <authorList>
            <person name="Quandt C.A."/>
            <person name="Kohler A."/>
            <person name="Hesse C.N."/>
            <person name="Sharpton T.J."/>
            <person name="Martin F."/>
            <person name="Spatafora J.W."/>
        </authorList>
    </citation>
    <scope>NUCLEOTIDE SEQUENCE [LARGE SCALE GENOMIC DNA]</scope>
    <source>
        <strain evidence="9 10">OSC145934</strain>
    </source>
</reference>
<keyword evidence="4" id="KW-0238">DNA-binding</keyword>
<dbReference type="PROSITE" id="PS50048">
    <property type="entry name" value="ZN2_CY6_FUNGAL_2"/>
    <property type="match status" value="1"/>
</dbReference>
<dbReference type="PANTHER" id="PTHR47171:SF4">
    <property type="entry name" value="ACETAMIDASE REGULATORY PROTEIN"/>
    <property type="match status" value="1"/>
</dbReference>
<proteinExistence type="predicted"/>
<evidence type="ECO:0000256" key="2">
    <source>
        <dbReference type="ARBA" id="ARBA00022833"/>
    </source>
</evidence>
<evidence type="ECO:0000256" key="1">
    <source>
        <dbReference type="ARBA" id="ARBA00022723"/>
    </source>
</evidence>
<dbReference type="CDD" id="cd00067">
    <property type="entry name" value="GAL4"/>
    <property type="match status" value="1"/>
</dbReference>
<dbReference type="GO" id="GO:0008270">
    <property type="term" value="F:zinc ion binding"/>
    <property type="evidence" value="ECO:0007669"/>
    <property type="project" value="InterPro"/>
</dbReference>
<feature type="compositionally biased region" description="Low complexity" evidence="7">
    <location>
        <begin position="642"/>
        <end position="656"/>
    </location>
</feature>
<evidence type="ECO:0000256" key="3">
    <source>
        <dbReference type="ARBA" id="ARBA00023015"/>
    </source>
</evidence>
<feature type="compositionally biased region" description="Low complexity" evidence="7">
    <location>
        <begin position="103"/>
        <end position="124"/>
    </location>
</feature>
<dbReference type="Pfam" id="PF00172">
    <property type="entry name" value="Zn_clus"/>
    <property type="match status" value="1"/>
</dbReference>
<organism evidence="9 10">
    <name type="scientific">Elaphomyces granulatus</name>
    <dbReference type="NCBI Taxonomy" id="519963"/>
    <lineage>
        <taxon>Eukaryota</taxon>
        <taxon>Fungi</taxon>
        <taxon>Dikarya</taxon>
        <taxon>Ascomycota</taxon>
        <taxon>Pezizomycotina</taxon>
        <taxon>Eurotiomycetes</taxon>
        <taxon>Eurotiomycetidae</taxon>
        <taxon>Eurotiales</taxon>
        <taxon>Elaphomycetaceae</taxon>
        <taxon>Elaphomyces</taxon>
    </lineage>
</organism>
<gene>
    <name evidence="9" type="ORF">Egran_05004</name>
</gene>
<dbReference type="GO" id="GO:0000981">
    <property type="term" value="F:DNA-binding transcription factor activity, RNA polymerase II-specific"/>
    <property type="evidence" value="ECO:0007669"/>
    <property type="project" value="InterPro"/>
</dbReference>
<keyword evidence="1" id="KW-0479">Metal-binding</keyword>
<feature type="domain" description="Zn(2)-C6 fungal-type" evidence="8">
    <location>
        <begin position="29"/>
        <end position="62"/>
    </location>
</feature>
<dbReference type="AlphaFoldDB" id="A0A232LST2"/>
<keyword evidence="3" id="KW-0805">Transcription regulation</keyword>
<dbReference type="PROSITE" id="PS00463">
    <property type="entry name" value="ZN2_CY6_FUNGAL_1"/>
    <property type="match status" value="1"/>
</dbReference>
<dbReference type="InterPro" id="IPR001138">
    <property type="entry name" value="Zn2Cys6_DnaBD"/>
</dbReference>
<dbReference type="PANTHER" id="PTHR47171">
    <property type="entry name" value="FARA-RELATED"/>
    <property type="match status" value="1"/>
</dbReference>
<dbReference type="Proteomes" id="UP000243515">
    <property type="component" value="Unassembled WGS sequence"/>
</dbReference>
<evidence type="ECO:0000313" key="10">
    <source>
        <dbReference type="Proteomes" id="UP000243515"/>
    </source>
</evidence>
<sequence>MLHLNMSSTASDSRLPGSGMMMKPKAVAACVHCHRRKVRCDARAVGLPCSNCRSSGRIDCHLHEKKKRPATRSILNPVPIRCRPPPVFGSSSESSLPISAASFQSISQDTHSSSSASTPNTPTSKANAIQVESNVSVTDQSVSCEWAAHNKARHELDQQLVKLIDDEESDRREIQRDVRVIYVGHHVSNMSFLIRQQRGRDPNVHHFPGNEIPRRNLKIGHDQLLGDALTLPEPSVVDELVDAYFAHINPGYPIVEEDHFMMQYRNRDGSDPPSILITQAILLAGAHVARPRPDRDELKTAFFRRSKWLFDNRIERNRDILVQAALLLTWYSDPVDDDVAANAHYWVGIAARIATGLGMHRDLVSSRFAAVDRRVWRRLWWILVQFDVMVSLSYGRPQAINLEDCDVQPLTHSDFEGCGSRAQVDYVIHVSGLCTLISSILRERFGLRVSPERRKAILPQADQTLATWSLRLPDTLRLRPPDMDPWSAMVHLSYNNFLILLHRPHPRASAYSEDYGPHDAEICSIAAGVITSIFEELRQKDRLKFLWCSGVYTLFTAMIQVRVELRFSNPVLAINALRRFDSSLHSLRELAEYWSSAGTILRLFEHSKRLQQDLRVVDREAAGAPSSHVSVAHQNERAKVDSASSPSEPASLSLHEPLSRPTTSQSSEIWMAGSRMNLDDLGRAEGATTVTATLNTLNTPLSNLPLVDPLDPPREYSDWRQLFPFADTQQSGPMAIEGLPEMEDEWRQLYWQEPQDLLQDSGWMHG</sequence>
<dbReference type="Pfam" id="PF04082">
    <property type="entry name" value="Fungal_trans"/>
    <property type="match status" value="1"/>
</dbReference>
<evidence type="ECO:0000256" key="6">
    <source>
        <dbReference type="ARBA" id="ARBA00023242"/>
    </source>
</evidence>
<feature type="region of interest" description="Disordered" evidence="7">
    <location>
        <begin position="625"/>
        <end position="666"/>
    </location>
</feature>
<dbReference type="OrthoDB" id="4236860at2759"/>
<dbReference type="GO" id="GO:0006351">
    <property type="term" value="P:DNA-templated transcription"/>
    <property type="evidence" value="ECO:0007669"/>
    <property type="project" value="InterPro"/>
</dbReference>
<dbReference type="Gene3D" id="4.10.240.10">
    <property type="entry name" value="Zn(2)-C6 fungal-type DNA-binding domain"/>
    <property type="match status" value="1"/>
</dbReference>
<evidence type="ECO:0000256" key="5">
    <source>
        <dbReference type="ARBA" id="ARBA00023163"/>
    </source>
</evidence>
<comment type="caution">
    <text evidence="9">The sequence shown here is derived from an EMBL/GenBank/DDBJ whole genome shotgun (WGS) entry which is preliminary data.</text>
</comment>
<keyword evidence="2" id="KW-0862">Zinc</keyword>
<evidence type="ECO:0000256" key="7">
    <source>
        <dbReference type="SAM" id="MobiDB-lite"/>
    </source>
</evidence>
<feature type="region of interest" description="Disordered" evidence="7">
    <location>
        <begin position="103"/>
        <end position="125"/>
    </location>
</feature>
<evidence type="ECO:0000259" key="8">
    <source>
        <dbReference type="PROSITE" id="PS50048"/>
    </source>
</evidence>
<dbReference type="EMBL" id="NPHW01004991">
    <property type="protein sequence ID" value="OXV07233.1"/>
    <property type="molecule type" value="Genomic_DNA"/>
</dbReference>
<dbReference type="InterPro" id="IPR036864">
    <property type="entry name" value="Zn2-C6_fun-type_DNA-bd_sf"/>
</dbReference>
<dbReference type="InterPro" id="IPR007219">
    <property type="entry name" value="XnlR_reg_dom"/>
</dbReference>
<dbReference type="GO" id="GO:0003677">
    <property type="term" value="F:DNA binding"/>
    <property type="evidence" value="ECO:0007669"/>
    <property type="project" value="UniProtKB-KW"/>
</dbReference>
<protein>
    <recommendedName>
        <fullName evidence="8">Zn(2)-C6 fungal-type domain-containing protein</fullName>
    </recommendedName>
</protein>
<evidence type="ECO:0000313" key="9">
    <source>
        <dbReference type="EMBL" id="OXV07233.1"/>
    </source>
</evidence>
<keyword evidence="10" id="KW-1185">Reference proteome</keyword>